<dbReference type="OrthoDB" id="9808310at2"/>
<proteinExistence type="predicted"/>
<dbReference type="SUPFAM" id="SSF69118">
    <property type="entry name" value="AhpD-like"/>
    <property type="match status" value="1"/>
</dbReference>
<dbReference type="AlphaFoldDB" id="A0A2U2N5J0"/>
<name>A0A2U2N5J0_9GAMM</name>
<dbReference type="EMBL" id="QFFI01000006">
    <property type="protein sequence ID" value="PWG64362.1"/>
    <property type="molecule type" value="Genomic_DNA"/>
</dbReference>
<feature type="region of interest" description="Disordered" evidence="1">
    <location>
        <begin position="192"/>
        <end position="211"/>
    </location>
</feature>
<gene>
    <name evidence="2" type="ORF">DEM34_05645</name>
</gene>
<accession>A0A2U2N5J0</accession>
<protein>
    <submittedName>
        <fullName evidence="2">Peroxidase</fullName>
    </submittedName>
</protein>
<reference evidence="2 3" key="1">
    <citation type="submission" date="2018-05" db="EMBL/GenBank/DDBJ databases">
        <title>Spiribacter halobius sp. nov., a moderately halophilic bacterium isolated from marine solar saltern.</title>
        <authorList>
            <person name="Zheng W.-S."/>
            <person name="Lu D.-C."/>
            <person name="Du Z.-J."/>
        </authorList>
    </citation>
    <scope>NUCLEOTIDE SEQUENCE [LARGE SCALE GENOMIC DNA]</scope>
    <source>
        <strain evidence="2 3">E85</strain>
    </source>
</reference>
<comment type="caution">
    <text evidence="2">The sequence shown here is derived from an EMBL/GenBank/DDBJ whole genome shotgun (WGS) entry which is preliminary data.</text>
</comment>
<organism evidence="2 3">
    <name type="scientific">Sediminicurvatus halobius</name>
    <dbReference type="NCBI Taxonomy" id="2182432"/>
    <lineage>
        <taxon>Bacteria</taxon>
        <taxon>Pseudomonadati</taxon>
        <taxon>Pseudomonadota</taxon>
        <taxon>Gammaproteobacteria</taxon>
        <taxon>Chromatiales</taxon>
        <taxon>Ectothiorhodospiraceae</taxon>
        <taxon>Sediminicurvatus</taxon>
    </lineage>
</organism>
<keyword evidence="3" id="KW-1185">Reference proteome</keyword>
<dbReference type="PANTHER" id="PTHR35446">
    <property type="entry name" value="SI:CH211-175M2.5"/>
    <property type="match status" value="1"/>
</dbReference>
<keyword evidence="2" id="KW-0575">Peroxidase</keyword>
<dbReference type="RefSeq" id="WP_109677121.1">
    <property type="nucleotide sequence ID" value="NZ_CP086615.1"/>
</dbReference>
<dbReference type="PANTHER" id="PTHR35446:SF2">
    <property type="entry name" value="CARBOXYMUCONOLACTONE DECARBOXYLASE-LIKE DOMAIN-CONTAINING PROTEIN"/>
    <property type="match status" value="1"/>
</dbReference>
<dbReference type="InterPro" id="IPR029032">
    <property type="entry name" value="AhpD-like"/>
</dbReference>
<dbReference type="Gene3D" id="1.20.1290.10">
    <property type="entry name" value="AhpD-like"/>
    <property type="match status" value="1"/>
</dbReference>
<evidence type="ECO:0000256" key="1">
    <source>
        <dbReference type="SAM" id="MobiDB-lite"/>
    </source>
</evidence>
<dbReference type="Proteomes" id="UP000245474">
    <property type="component" value="Unassembled WGS sequence"/>
</dbReference>
<evidence type="ECO:0000313" key="3">
    <source>
        <dbReference type="Proteomes" id="UP000245474"/>
    </source>
</evidence>
<evidence type="ECO:0000313" key="2">
    <source>
        <dbReference type="EMBL" id="PWG64362.1"/>
    </source>
</evidence>
<keyword evidence="2" id="KW-0560">Oxidoreductase</keyword>
<sequence length="211" mass="23034">MCYIATTTPADARDDVRRMYLRQQARFGYVPNYAKPFCHRPGVMDLWRALLAGIRQPMDPYRFELATFAAAQALGSSYCSLAHGCALLRWLPADVLQALAAGDTTGLSPVDAAVFRFAWKVASDAPRVTEDDIEALRAQGLTDAEIFDVAATAAARCFFANLVEGLGARADADFRSLDPALRERLTLGRPLDEAPARRVPARPSEMIPSTA</sequence>
<dbReference type="GO" id="GO:0004601">
    <property type="term" value="F:peroxidase activity"/>
    <property type="evidence" value="ECO:0007669"/>
    <property type="project" value="UniProtKB-KW"/>
</dbReference>